<gene>
    <name evidence="1" type="ORF">VOP03_07780</name>
</gene>
<protein>
    <recommendedName>
        <fullName evidence="3">RapA2 cadherin-like domain-containing protein</fullName>
    </recommendedName>
</protein>
<reference evidence="1 2" key="1">
    <citation type="submission" date="2024-01" db="EMBL/GenBank/DDBJ databases">
        <title>The strains designed SYSU M86414 and SYSU M84420 isolated from the marine sediment in San Sha City (Hainan Province, China).</title>
        <authorList>
            <person name="Guo D."/>
        </authorList>
    </citation>
    <scope>NUCLEOTIDE SEQUENCE [LARGE SCALE GENOMIC DNA]</scope>
    <source>
        <strain evidence="1 2">SYSU M84420</strain>
    </source>
</reference>
<dbReference type="EMBL" id="JAYMGW010000005">
    <property type="protein sequence ID" value="MEC4265241.1"/>
    <property type="molecule type" value="Genomic_DNA"/>
</dbReference>
<organism evidence="1 2">
    <name type="scientific">Flagellimonas halotolerans</name>
    <dbReference type="NCBI Taxonomy" id="3112164"/>
    <lineage>
        <taxon>Bacteria</taxon>
        <taxon>Pseudomonadati</taxon>
        <taxon>Bacteroidota</taxon>
        <taxon>Flavobacteriia</taxon>
        <taxon>Flavobacteriales</taxon>
        <taxon>Flavobacteriaceae</taxon>
        <taxon>Flagellimonas</taxon>
    </lineage>
</organism>
<evidence type="ECO:0008006" key="3">
    <source>
        <dbReference type="Google" id="ProtNLM"/>
    </source>
</evidence>
<evidence type="ECO:0000313" key="2">
    <source>
        <dbReference type="Proteomes" id="UP001355298"/>
    </source>
</evidence>
<proteinExistence type="predicted"/>
<comment type="caution">
    <text evidence="1">The sequence shown here is derived from an EMBL/GenBank/DDBJ whole genome shotgun (WGS) entry which is preliminary data.</text>
</comment>
<evidence type="ECO:0000313" key="1">
    <source>
        <dbReference type="EMBL" id="MEC4265241.1"/>
    </source>
</evidence>
<accession>A0ABU6IQ58</accession>
<name>A0ABU6IQ58_9FLAO</name>
<sequence>GTLSYTDEDGNPTNIDLTAAVEAVETVTTLVDNGDGTLSYTDEDGNPTNIDLTAAVEAVETVTTLVDNGDGTFAYANENNVSTNFNTTAKPIIVTTDESFDIDVSHYTIILNDTNPPSTDLNVDIVNLPAANDTSIDFGKIFIIKNNRQIDVNINIENSVTQPDFILNGGTNEALWIQTDGNNWYQIN</sequence>
<feature type="non-terminal residue" evidence="1">
    <location>
        <position position="1"/>
    </location>
</feature>
<keyword evidence="2" id="KW-1185">Reference proteome</keyword>
<dbReference type="Proteomes" id="UP001355298">
    <property type="component" value="Unassembled WGS sequence"/>
</dbReference>